<evidence type="ECO:0000313" key="2">
    <source>
        <dbReference type="EMBL" id="CAL1127050.1"/>
    </source>
</evidence>
<dbReference type="GO" id="GO:0016301">
    <property type="term" value="F:kinase activity"/>
    <property type="evidence" value="ECO:0007669"/>
    <property type="project" value="UniProtKB-KW"/>
</dbReference>
<protein>
    <submittedName>
        <fullName evidence="3">Cyclin-dependent kinase-like 4</fullName>
    </submittedName>
</protein>
<name>A0A9P1BJB2_9DINO</name>
<sequence>MTDASFKAAKQEASSGEPFRRGRLQYFFPCPMTAIYECRKAAVRELGGTLTEGPVRKKSLKSCHLKDMGGALMSPNVIVFELLTNANIPTLVLLVSQSLAVPNYHLPLSECPFFPGPDFEDVFKLQAKECTIYPRLCGDWVAGSTEPMASHKAFNFRYYVANNDIANENALMEADPVPLMSLLHRNDPLTESPFKTYTNTGPSIPLASSQQVAMHLGFFAYKLAKLKLVELSYTDLIAGAAPFMHPMGAFWVIRMDVLATILHEGRMQIQYALCEMSLTWTGDAKSTEDLVKEAQKLNLRKRGLDLQAEIAELKDIVETKTTELAEVNSQLNKPKE</sequence>
<keyword evidence="4" id="KW-1185">Reference proteome</keyword>
<evidence type="ECO:0000313" key="3">
    <source>
        <dbReference type="EMBL" id="CAL4760987.1"/>
    </source>
</evidence>
<organism evidence="1">
    <name type="scientific">Cladocopium goreaui</name>
    <dbReference type="NCBI Taxonomy" id="2562237"/>
    <lineage>
        <taxon>Eukaryota</taxon>
        <taxon>Sar</taxon>
        <taxon>Alveolata</taxon>
        <taxon>Dinophyceae</taxon>
        <taxon>Suessiales</taxon>
        <taxon>Symbiodiniaceae</taxon>
        <taxon>Cladocopium</taxon>
    </lineage>
</organism>
<dbReference type="Proteomes" id="UP001152797">
    <property type="component" value="Unassembled WGS sequence"/>
</dbReference>
<reference evidence="2" key="2">
    <citation type="submission" date="2024-04" db="EMBL/GenBank/DDBJ databases">
        <authorList>
            <person name="Chen Y."/>
            <person name="Shah S."/>
            <person name="Dougan E. K."/>
            <person name="Thang M."/>
            <person name="Chan C."/>
        </authorList>
    </citation>
    <scope>NUCLEOTIDE SEQUENCE [LARGE SCALE GENOMIC DNA]</scope>
</reference>
<keyword evidence="3" id="KW-0808">Transferase</keyword>
<dbReference type="EMBL" id="CAMXCT030000091">
    <property type="protein sequence ID" value="CAL4760987.1"/>
    <property type="molecule type" value="Genomic_DNA"/>
</dbReference>
<dbReference type="AlphaFoldDB" id="A0A9P1BJB2"/>
<dbReference type="EMBL" id="CAMXCT020000091">
    <property type="protein sequence ID" value="CAL1127050.1"/>
    <property type="molecule type" value="Genomic_DNA"/>
</dbReference>
<proteinExistence type="predicted"/>
<evidence type="ECO:0000313" key="1">
    <source>
        <dbReference type="EMBL" id="CAI3973675.1"/>
    </source>
</evidence>
<evidence type="ECO:0000313" key="4">
    <source>
        <dbReference type="Proteomes" id="UP001152797"/>
    </source>
</evidence>
<accession>A0A9P1BJB2</accession>
<gene>
    <name evidence="1" type="ORF">C1SCF055_LOCUS2155</name>
</gene>
<reference evidence="1" key="1">
    <citation type="submission" date="2022-10" db="EMBL/GenBank/DDBJ databases">
        <authorList>
            <person name="Chen Y."/>
            <person name="Dougan E. K."/>
            <person name="Chan C."/>
            <person name="Rhodes N."/>
            <person name="Thang M."/>
        </authorList>
    </citation>
    <scope>NUCLEOTIDE SEQUENCE</scope>
</reference>
<dbReference type="EMBL" id="CAMXCT010000091">
    <property type="protein sequence ID" value="CAI3973675.1"/>
    <property type="molecule type" value="Genomic_DNA"/>
</dbReference>
<comment type="caution">
    <text evidence="1">The sequence shown here is derived from an EMBL/GenBank/DDBJ whole genome shotgun (WGS) entry which is preliminary data.</text>
</comment>
<keyword evidence="3" id="KW-0418">Kinase</keyword>